<keyword evidence="1" id="KW-0812">Transmembrane</keyword>
<evidence type="ECO:0000313" key="3">
    <source>
        <dbReference type="Proteomes" id="UP000078576"/>
    </source>
</evidence>
<organism evidence="2 3">
    <name type="scientific">Cytospora mali</name>
    <name type="common">Apple Valsa canker fungus</name>
    <name type="synonym">Valsa mali</name>
    <dbReference type="NCBI Taxonomy" id="578113"/>
    <lineage>
        <taxon>Eukaryota</taxon>
        <taxon>Fungi</taxon>
        <taxon>Dikarya</taxon>
        <taxon>Ascomycota</taxon>
        <taxon>Pezizomycotina</taxon>
        <taxon>Sordariomycetes</taxon>
        <taxon>Sordariomycetidae</taxon>
        <taxon>Diaporthales</taxon>
        <taxon>Cytosporaceae</taxon>
        <taxon>Cytospora</taxon>
    </lineage>
</organism>
<protein>
    <submittedName>
        <fullName evidence="2">Uncharacterized protein</fullName>
    </submittedName>
</protein>
<keyword evidence="1" id="KW-1133">Transmembrane helix</keyword>
<name>A0A194UPV6_CYTMA</name>
<reference evidence="3" key="1">
    <citation type="submission" date="2014-12" db="EMBL/GenBank/DDBJ databases">
        <title>Genome Sequence of Valsa Canker Pathogens Uncovers a Specific Adaption of Colonization on Woody Bark.</title>
        <authorList>
            <person name="Yin Z."/>
            <person name="Liu H."/>
            <person name="Gao X."/>
            <person name="Li Z."/>
            <person name="Song N."/>
            <person name="Ke X."/>
            <person name="Dai Q."/>
            <person name="Wu Y."/>
            <person name="Sun Y."/>
            <person name="Xu J.-R."/>
            <person name="Kang Z.K."/>
            <person name="Wang L."/>
            <person name="Huang L."/>
        </authorList>
    </citation>
    <scope>NUCLEOTIDE SEQUENCE [LARGE SCALE GENOMIC DNA]</scope>
    <source>
        <strain evidence="3">SXYL134</strain>
    </source>
</reference>
<feature type="transmembrane region" description="Helical" evidence="1">
    <location>
        <begin position="37"/>
        <end position="57"/>
    </location>
</feature>
<dbReference type="AlphaFoldDB" id="A0A194UPV6"/>
<keyword evidence="3" id="KW-1185">Reference proteome</keyword>
<evidence type="ECO:0000256" key="1">
    <source>
        <dbReference type="SAM" id="Phobius"/>
    </source>
</evidence>
<dbReference type="Proteomes" id="UP000078576">
    <property type="component" value="Unassembled WGS sequence"/>
</dbReference>
<accession>A0A194UPV6</accession>
<sequence length="66" mass="6945">MPAFALASNVVRSVSPTGLPQQQSASKNTADDESNVIGIVFGILATILALLSVVVAYQQLAMSRQR</sequence>
<proteinExistence type="predicted"/>
<evidence type="ECO:0000313" key="2">
    <source>
        <dbReference type="EMBL" id="KUI53694.1"/>
    </source>
</evidence>
<keyword evidence="1" id="KW-0472">Membrane</keyword>
<dbReference type="EMBL" id="KN714670">
    <property type="protein sequence ID" value="KUI53694.1"/>
    <property type="molecule type" value="Genomic_DNA"/>
</dbReference>
<gene>
    <name evidence="2" type="ORF">VP1G_10566</name>
</gene>
<dbReference type="OrthoDB" id="10535137at2759"/>